<sequence length="475" mass="51945">MKRASLLGLIAMTSLGLGTGAAFSAETPAPTPSLAPVTPPVNPSPQYFLTLTEAIDVAIGGHYDVLMAQEKIKDAHLQITETSAQGLPQLSLSASYGRQDPIRLGSASDTSGSGGSGFGSNPQLAAFLGLASVNTFQSRLTLSQLLFAGFRVVDGVRLAQINVNLMEESLRLARQNVAYQVTNAYFGALRNWEVVQIDKESLEQAREQVRLAEARVKAGTGVKLEILQAQSQVIQIQQRLSQDLGNYQKAKMNLNLAMGREADFPMELNQQASVVDLDKQESESLQLALGNRSEVKQLALQKEMSELNATIQGRSIWPTVSAQVVYSLQDNQVIGGNTNNVQNMNYTLNMNWPIFDGLAANAKAQRAQESATQAQINLDQLRQRVLVEVKQAYLDIQEARERMLMAKAGVQVAQENLRVAQVSYREGVGISMDVINAQITMLQAKNSLITARFDLNTRLAKLYQSLGLDILNRLR</sequence>
<evidence type="ECO:0000256" key="5">
    <source>
        <dbReference type="ARBA" id="ARBA00022692"/>
    </source>
</evidence>
<protein>
    <recommendedName>
        <fullName evidence="11">TolC family protein</fullName>
    </recommendedName>
</protein>
<evidence type="ECO:0000256" key="8">
    <source>
        <dbReference type="SAM" id="SignalP"/>
    </source>
</evidence>
<dbReference type="Proteomes" id="UP000231019">
    <property type="component" value="Unassembled WGS sequence"/>
</dbReference>
<evidence type="ECO:0000256" key="3">
    <source>
        <dbReference type="ARBA" id="ARBA00022448"/>
    </source>
</evidence>
<organism evidence="9 10">
    <name type="scientific">bacterium (Candidatus Blackallbacteria) CG17_big_fil_post_rev_8_21_14_2_50_48_46</name>
    <dbReference type="NCBI Taxonomy" id="2014261"/>
    <lineage>
        <taxon>Bacteria</taxon>
        <taxon>Candidatus Blackallbacteria</taxon>
    </lineage>
</organism>
<reference evidence="9 10" key="1">
    <citation type="submission" date="2017-09" db="EMBL/GenBank/DDBJ databases">
        <title>Depth-based differentiation of microbial function through sediment-hosted aquifers and enrichment of novel symbionts in the deep terrestrial subsurface.</title>
        <authorList>
            <person name="Probst A.J."/>
            <person name="Ladd B."/>
            <person name="Jarett J.K."/>
            <person name="Geller-Mcgrath D.E."/>
            <person name="Sieber C.M."/>
            <person name="Emerson J.B."/>
            <person name="Anantharaman K."/>
            <person name="Thomas B.C."/>
            <person name="Malmstrom R."/>
            <person name="Stieglmeier M."/>
            <person name="Klingl A."/>
            <person name="Woyke T."/>
            <person name="Ryan C.M."/>
            <person name="Banfield J.F."/>
        </authorList>
    </citation>
    <scope>NUCLEOTIDE SEQUENCE [LARGE SCALE GENOMIC DNA]</scope>
    <source>
        <strain evidence="9">CG17_big_fil_post_rev_8_21_14_2_50_48_46</strain>
    </source>
</reference>
<evidence type="ECO:0000256" key="7">
    <source>
        <dbReference type="ARBA" id="ARBA00023237"/>
    </source>
</evidence>
<accession>A0A2M7G4F5</accession>
<dbReference type="SUPFAM" id="SSF56954">
    <property type="entry name" value="Outer membrane efflux proteins (OEP)"/>
    <property type="match status" value="1"/>
</dbReference>
<evidence type="ECO:0008006" key="11">
    <source>
        <dbReference type="Google" id="ProtNLM"/>
    </source>
</evidence>
<evidence type="ECO:0000256" key="4">
    <source>
        <dbReference type="ARBA" id="ARBA00022452"/>
    </source>
</evidence>
<comment type="caution">
    <text evidence="9">The sequence shown here is derived from an EMBL/GenBank/DDBJ whole genome shotgun (WGS) entry which is preliminary data.</text>
</comment>
<keyword evidence="3" id="KW-0813">Transport</keyword>
<comment type="subcellular location">
    <subcellularLocation>
        <location evidence="1">Cell outer membrane</location>
    </subcellularLocation>
</comment>
<dbReference type="Gene3D" id="1.20.1600.10">
    <property type="entry name" value="Outer membrane efflux proteins (OEP)"/>
    <property type="match status" value="1"/>
</dbReference>
<dbReference type="PANTHER" id="PTHR30026">
    <property type="entry name" value="OUTER MEMBRANE PROTEIN TOLC"/>
    <property type="match status" value="1"/>
</dbReference>
<dbReference type="GO" id="GO:0015562">
    <property type="term" value="F:efflux transmembrane transporter activity"/>
    <property type="evidence" value="ECO:0007669"/>
    <property type="project" value="InterPro"/>
</dbReference>
<keyword evidence="7" id="KW-0998">Cell outer membrane</keyword>
<evidence type="ECO:0000256" key="6">
    <source>
        <dbReference type="ARBA" id="ARBA00023136"/>
    </source>
</evidence>
<dbReference type="EMBL" id="PFFQ01000035">
    <property type="protein sequence ID" value="PIW16768.1"/>
    <property type="molecule type" value="Genomic_DNA"/>
</dbReference>
<dbReference type="PANTHER" id="PTHR30026:SF20">
    <property type="entry name" value="OUTER MEMBRANE PROTEIN TOLC"/>
    <property type="match status" value="1"/>
</dbReference>
<keyword evidence="6" id="KW-0472">Membrane</keyword>
<evidence type="ECO:0000256" key="1">
    <source>
        <dbReference type="ARBA" id="ARBA00004442"/>
    </source>
</evidence>
<dbReference type="InterPro" id="IPR003423">
    <property type="entry name" value="OMP_efflux"/>
</dbReference>
<dbReference type="GO" id="GO:1990281">
    <property type="term" value="C:efflux pump complex"/>
    <property type="evidence" value="ECO:0007669"/>
    <property type="project" value="TreeGrafter"/>
</dbReference>
<dbReference type="InterPro" id="IPR051906">
    <property type="entry name" value="TolC-like"/>
</dbReference>
<gene>
    <name evidence="9" type="ORF">COW36_11530</name>
</gene>
<dbReference type="GO" id="GO:0009279">
    <property type="term" value="C:cell outer membrane"/>
    <property type="evidence" value="ECO:0007669"/>
    <property type="project" value="UniProtKB-SubCell"/>
</dbReference>
<evidence type="ECO:0000313" key="10">
    <source>
        <dbReference type="Proteomes" id="UP000231019"/>
    </source>
</evidence>
<dbReference type="GO" id="GO:0015288">
    <property type="term" value="F:porin activity"/>
    <property type="evidence" value="ECO:0007669"/>
    <property type="project" value="TreeGrafter"/>
</dbReference>
<dbReference type="AlphaFoldDB" id="A0A2M7G4F5"/>
<keyword evidence="4" id="KW-1134">Transmembrane beta strand</keyword>
<proteinExistence type="inferred from homology"/>
<evidence type="ECO:0000313" key="9">
    <source>
        <dbReference type="EMBL" id="PIW16768.1"/>
    </source>
</evidence>
<evidence type="ECO:0000256" key="2">
    <source>
        <dbReference type="ARBA" id="ARBA00007613"/>
    </source>
</evidence>
<keyword evidence="5" id="KW-0812">Transmembrane</keyword>
<dbReference type="Pfam" id="PF02321">
    <property type="entry name" value="OEP"/>
    <property type="match status" value="2"/>
</dbReference>
<comment type="similarity">
    <text evidence="2">Belongs to the outer membrane factor (OMF) (TC 1.B.17) family.</text>
</comment>
<keyword evidence="8" id="KW-0732">Signal</keyword>
<feature type="signal peptide" evidence="8">
    <location>
        <begin position="1"/>
        <end position="24"/>
    </location>
</feature>
<feature type="chain" id="PRO_5014960802" description="TolC family protein" evidence="8">
    <location>
        <begin position="25"/>
        <end position="475"/>
    </location>
</feature>
<name>A0A2M7G4F5_9BACT</name>